<dbReference type="Pfam" id="PF24874">
    <property type="entry name" value="Piezo_THU9_anchor"/>
    <property type="match status" value="1"/>
</dbReference>
<sequence>MRSIVTLVIRSAWFVLLAHSLLLVGGASPLVGVVVGAVVVYMTFQGRFATDNREDAKKFALIAATLHVAAFALLVMVLLHDVGGMGMSLPAWVMSPFTGGFMWVTRAVALVLPVVTALTGPWMLQRPFAYPSSMTEEFLLATAVRLFVYLGFLVQVASFTYEGSAKGEFMLSMVVYPILVCVMSLQVSHQADLIAYDSRVAVLAHLLIRMPCGDSMSLLWITLIYGLLVPVVDSPIGTTVVGYDEAFLDDNGTESLVGRGLKACQPVLETLIRSLCIPLLVVCITTFATPVAFFMLMAVLLIPPLRNKSHYLALALYLVAVSPLPQLYPVVLVSAVPGLSPVVLSPLASFSALVCTTMKLLVDSDRGTLQRSLRFLPMSFVSPIRLTCQLLLWSIVLRAVEGSSQVDRLCQSVFFVCTLIWQLAGIRYGKTFASEFVICNSAVLGALVSFAAISADKGSILEFQAAIWLRCVPVILAASMLWALDRVTLISQGQEESRSGSMFASGLAVVLMACLYTALPLLPSAPLRVLTITMTAGCAGLASLLSLVMPLRSAIGWGTGVAIVFAVGNYVVGVMQGESTRVTAQLCWQMWFLTASQSVAFTPAIPSPPSFSKGMQKLVAAIAPISTFYFSTVKGLYHPQSFPIENLVLTVFAVLAVSLPRFLQKPGRVAVMFSIIHLYALIVIVSGSGFRKVPLSGVIAHYYPLGVCVLVAALTHSGPSEATDRGILALANDYSSPDIYRLILLVVAVVRPSVWSVAIYLPLSLSSPRNEAVHKLAISVLSISVLELCITPMILSVVQKPFPTTPLYQWLGLSWASAPGAMMTNIVGLTHASVLLYERPMPLLTPTKLVLAFFGILAVELVGDGRRSIGVFIVVILLSGLGMLLEIPQSGRAPVSRYCFLVVCGLYYSLCVLSQIPSDYISHKPRFWLYLKDFLPLFSFGEVPSLALFELCAPLLYLLTRPLRPSSPDNFLAGDSSTIAEGWVRRVLLQRCQADERKHKANLDTLLRRLNRIVAVAGTMATENDDGVEGVSNHHMPQRSTTQDHISGLAEKFTDGQAAIDDDQIEEIALYLGMSVVQVKADLTEVSESLPGDTSPEFIVSTVLKRLMVTGSSEADIQEKREGILARAKEDLEASRTQSVEPASSQTTPSSMGVPAAHSGRRSIMAAENVTGAVAQTTDAVIDGFAMVLGGPNANLPRASIDGNQQERRHKRFNIITSLLDSFCYHVIDPALKVHPVSRRFPSTIQFLLSHTAIWVAIALFAQSLVYNASILSVVPLGIMLCWLIPTSYPFLSPAPWIVVALCIMASLVLKLLMQMPHVCDTDSYVPSIVESRWECPPTYGVLTPLARLGLFKISDYEDAALLRYVGWDIGIVLLVGLHLIHKRFSGRGTDMTPWQAEAILRRLEEVDGRPESSEQDSEVGDTHTVSLRRPSLDLFIPRFAFSLVVIFLIIFDWSAISSASTTKVEAGFAESVKNNRFSTVQVLAIVGLIIRVLIDRYIYSRLSTSVDGYSCGRHVTTEKLILWTQTILMLAGCAYIHSVPLRLVIPFTCYLVLTGMQLHFAIRVSHPGLVWLGSIPPTRDPSDPTKPIPPSNGAWVSYYAYRVYRVIPFLDELRVICDFASARGTALSLFMWFKLEDAWQNLYLVHYDIAGRASIDRQTGPKYRFLLGGSLLAFLVFVITGPLTFFSGLNLLRESNMVTSASIAISLKVGEFSIPVWNTDHVGLRVPQASEYPLMPEELVSYTAMQSADLQNATLPKAADELWQPSPPLRRQIRDYIQANQTPDGEVNATFCVTWEFGHSQPGSVRSSGYHCVQSVEPAQQLLDAMALVNGSQLHIDGLLPRALYLNGPWASPPGSFRQFTNVSLKVEEEDSQIWWSLAENPTLAVVSERAVPPSAGGGASASSTLSVISLYVGVVLTIGRFFRLVIQDSSKRIMFEELPSVTYLLQLCQGVQIARMRHSLEAERVLYYEVVTLYRSPAKLLSVTGSTSHMPDVLVSKRASAHAALRRRAEPQGSGISAAGAPLLPAEV</sequence>
<organism evidence="6">
    <name type="scientific">Perkinsus marinus (strain ATCC 50983 / TXsc)</name>
    <dbReference type="NCBI Taxonomy" id="423536"/>
    <lineage>
        <taxon>Eukaryota</taxon>
        <taxon>Sar</taxon>
        <taxon>Alveolata</taxon>
        <taxon>Perkinsozoa</taxon>
        <taxon>Perkinsea</taxon>
        <taxon>Perkinsida</taxon>
        <taxon>Perkinsidae</taxon>
        <taxon>Perkinsus</taxon>
    </lineage>
</organism>
<evidence type="ECO:0000313" key="6">
    <source>
        <dbReference type="Proteomes" id="UP000007800"/>
    </source>
</evidence>
<feature type="transmembrane region" description="Helical" evidence="2">
    <location>
        <begin position="618"/>
        <end position="637"/>
    </location>
</feature>
<dbReference type="GeneID" id="9040824"/>
<feature type="region of interest" description="Disordered" evidence="1">
    <location>
        <begin position="1130"/>
        <end position="1159"/>
    </location>
</feature>
<dbReference type="OMA" id="MQGESTR"/>
<feature type="transmembrane region" description="Helical" evidence="2">
    <location>
        <begin position="739"/>
        <end position="761"/>
    </location>
</feature>
<feature type="transmembrane region" description="Helical" evidence="2">
    <location>
        <begin position="169"/>
        <end position="188"/>
    </location>
</feature>
<evidence type="ECO:0000256" key="2">
    <source>
        <dbReference type="SAM" id="Phobius"/>
    </source>
</evidence>
<feature type="transmembrane region" description="Helical" evidence="2">
    <location>
        <begin position="773"/>
        <end position="795"/>
    </location>
</feature>
<feature type="transmembrane region" description="Helical" evidence="2">
    <location>
        <begin position="869"/>
        <end position="887"/>
    </location>
</feature>
<feature type="compositionally biased region" description="Polar residues" evidence="1">
    <location>
        <begin position="1135"/>
        <end position="1151"/>
    </location>
</feature>
<feature type="transmembrane region" description="Helical" evidence="2">
    <location>
        <begin position="529"/>
        <end position="548"/>
    </location>
</feature>
<protein>
    <submittedName>
        <fullName evidence="5">Uncharacterized protein</fullName>
    </submittedName>
</protein>
<feature type="transmembrane region" description="Helical" evidence="2">
    <location>
        <begin position="899"/>
        <end position="917"/>
    </location>
</feature>
<feature type="transmembrane region" description="Helical" evidence="2">
    <location>
        <begin position="1477"/>
        <end position="1495"/>
    </location>
</feature>
<feature type="transmembrane region" description="Helical" evidence="2">
    <location>
        <begin position="59"/>
        <end position="80"/>
    </location>
</feature>
<dbReference type="InParanoid" id="C5LY26"/>
<reference evidence="5 6" key="1">
    <citation type="submission" date="2008-07" db="EMBL/GenBank/DDBJ databases">
        <authorList>
            <person name="El-Sayed N."/>
            <person name="Caler E."/>
            <person name="Inman J."/>
            <person name="Amedeo P."/>
            <person name="Hass B."/>
            <person name="Wortman J."/>
        </authorList>
    </citation>
    <scope>NUCLEOTIDE SEQUENCE [LARGE SCALE GENOMIC DNA]</scope>
    <source>
        <strain evidence="6">ATCC 50983 / TXsc</strain>
    </source>
</reference>
<dbReference type="GO" id="GO:0016020">
    <property type="term" value="C:membrane"/>
    <property type="evidence" value="ECO:0007669"/>
    <property type="project" value="InterPro"/>
</dbReference>
<accession>C5LY26</accession>
<feature type="transmembrane region" description="Helical" evidence="2">
    <location>
        <begin position="669"/>
        <end position="690"/>
    </location>
</feature>
<feature type="transmembrane region" description="Helical" evidence="2">
    <location>
        <begin position="843"/>
        <end position="863"/>
    </location>
</feature>
<dbReference type="GO" id="GO:0071260">
    <property type="term" value="P:cellular response to mechanical stimulus"/>
    <property type="evidence" value="ECO:0007669"/>
    <property type="project" value="TreeGrafter"/>
</dbReference>
<feature type="transmembrane region" description="Helical" evidence="2">
    <location>
        <begin position="702"/>
        <end position="719"/>
    </location>
</feature>
<feature type="transmembrane region" description="Helical" evidence="2">
    <location>
        <begin position="503"/>
        <end position="522"/>
    </location>
</feature>
<evidence type="ECO:0000313" key="5">
    <source>
        <dbReference type="EMBL" id="EEQ98356.1"/>
    </source>
</evidence>
<dbReference type="PANTHER" id="PTHR13167:SF25">
    <property type="entry name" value="PIEZO-TYPE MECHANOSENSITIVE ION CHANNEL COMPONENT"/>
    <property type="match status" value="1"/>
</dbReference>
<name>C5LY26_PERM5</name>
<dbReference type="InterPro" id="IPR027272">
    <property type="entry name" value="Piezo"/>
</dbReference>
<feature type="transmembrane region" description="Helical" evidence="2">
    <location>
        <begin position="465"/>
        <end position="483"/>
    </location>
</feature>
<feature type="transmembrane region" description="Helical" evidence="2">
    <location>
        <begin position="374"/>
        <end position="396"/>
    </location>
</feature>
<gene>
    <name evidence="5" type="ORF">Pmar_PMAR013705</name>
</gene>
<dbReference type="GO" id="GO:0042391">
    <property type="term" value="P:regulation of membrane potential"/>
    <property type="evidence" value="ECO:0007669"/>
    <property type="project" value="TreeGrafter"/>
</dbReference>
<evidence type="ECO:0000256" key="1">
    <source>
        <dbReference type="SAM" id="MobiDB-lite"/>
    </source>
</evidence>
<dbReference type="InterPro" id="IPR056770">
    <property type="entry name" value="Piezo_THU9_anchor"/>
</dbReference>
<dbReference type="InterPro" id="IPR031334">
    <property type="entry name" value="Piezo_cap_dom"/>
</dbReference>
<dbReference type="RefSeq" id="XP_002765639.1">
    <property type="nucleotide sequence ID" value="XM_002765593.1"/>
</dbReference>
<feature type="transmembrane region" description="Helical" evidence="2">
    <location>
        <begin position="1241"/>
        <end position="1261"/>
    </location>
</feature>
<evidence type="ECO:0000259" key="3">
    <source>
        <dbReference type="Pfam" id="PF12166"/>
    </source>
</evidence>
<feature type="transmembrane region" description="Helical" evidence="2">
    <location>
        <begin position="138"/>
        <end position="157"/>
    </location>
</feature>
<feature type="transmembrane region" description="Helical" evidence="2">
    <location>
        <begin position="937"/>
        <end position="959"/>
    </location>
</feature>
<feature type="transmembrane region" description="Helical" evidence="2">
    <location>
        <begin position="12"/>
        <end position="39"/>
    </location>
</feature>
<feature type="domain" description="Piezo THU9 and anchor" evidence="4">
    <location>
        <begin position="1434"/>
        <end position="1688"/>
    </location>
</feature>
<feature type="transmembrane region" description="Helical" evidence="2">
    <location>
        <begin position="644"/>
        <end position="663"/>
    </location>
</feature>
<feature type="transmembrane region" description="Helical" evidence="2">
    <location>
        <begin position="432"/>
        <end position="453"/>
    </location>
</feature>
<feature type="transmembrane region" description="Helical" evidence="2">
    <location>
        <begin position="1362"/>
        <end position="1381"/>
    </location>
</feature>
<keyword evidence="6" id="KW-1185">Reference proteome</keyword>
<feature type="transmembrane region" description="Helical" evidence="2">
    <location>
        <begin position="314"/>
        <end position="336"/>
    </location>
</feature>
<evidence type="ECO:0000259" key="4">
    <source>
        <dbReference type="Pfam" id="PF24874"/>
    </source>
</evidence>
<dbReference type="EMBL" id="GG686772">
    <property type="protein sequence ID" value="EEQ98356.1"/>
    <property type="molecule type" value="Genomic_DNA"/>
</dbReference>
<feature type="transmembrane region" description="Helical" evidence="2">
    <location>
        <begin position="1436"/>
        <end position="1457"/>
    </location>
</feature>
<dbReference type="Pfam" id="PF12166">
    <property type="entry name" value="Piezo_cap"/>
    <property type="match status" value="1"/>
</dbReference>
<feature type="transmembrane region" description="Helical" evidence="2">
    <location>
        <begin position="277"/>
        <end position="302"/>
    </location>
</feature>
<dbReference type="OrthoDB" id="248120at2759"/>
<feature type="transmembrane region" description="Helical" evidence="2">
    <location>
        <begin position="1267"/>
        <end position="1285"/>
    </location>
</feature>
<keyword evidence="2" id="KW-0812">Transmembrane</keyword>
<proteinExistence type="predicted"/>
<feature type="domain" description="Piezo non-specific cation channel cap" evidence="3">
    <location>
        <begin position="1746"/>
        <end position="1987"/>
    </location>
</feature>
<feature type="transmembrane region" description="Helical" evidence="2">
    <location>
        <begin position="1297"/>
        <end position="1314"/>
    </location>
</feature>
<dbReference type="GO" id="GO:0008381">
    <property type="term" value="F:mechanosensitive monoatomic ion channel activity"/>
    <property type="evidence" value="ECO:0007669"/>
    <property type="project" value="InterPro"/>
</dbReference>
<feature type="transmembrane region" description="Helical" evidence="2">
    <location>
        <begin position="815"/>
        <end position="836"/>
    </location>
</feature>
<keyword evidence="2" id="KW-1133">Transmembrane helix</keyword>
<feature type="transmembrane region" description="Helical" evidence="2">
    <location>
        <begin position="554"/>
        <end position="574"/>
    </location>
</feature>
<dbReference type="GO" id="GO:0050982">
    <property type="term" value="P:detection of mechanical stimulus"/>
    <property type="evidence" value="ECO:0007669"/>
    <property type="project" value="TreeGrafter"/>
</dbReference>
<dbReference type="GO" id="GO:0005261">
    <property type="term" value="F:monoatomic cation channel activity"/>
    <property type="evidence" value="ECO:0007669"/>
    <property type="project" value="TreeGrafter"/>
</dbReference>
<feature type="transmembrane region" description="Helical" evidence="2">
    <location>
        <begin position="100"/>
        <end position="118"/>
    </location>
</feature>
<feature type="transmembrane region" description="Helical" evidence="2">
    <location>
        <begin position="342"/>
        <end position="362"/>
    </location>
</feature>
<keyword evidence="2" id="KW-0472">Membrane</keyword>
<dbReference type="PANTHER" id="PTHR13167">
    <property type="entry name" value="PIEZO-TYPE MECHANOSENSITIVE ION CHANNEL COMPONENT"/>
    <property type="match status" value="1"/>
</dbReference>
<feature type="transmembrane region" description="Helical" evidence="2">
    <location>
        <begin position="1666"/>
        <end position="1690"/>
    </location>
</feature>
<dbReference type="Proteomes" id="UP000007800">
    <property type="component" value="Unassembled WGS sequence"/>
</dbReference>